<proteinExistence type="predicted"/>
<feature type="compositionally biased region" description="Basic residues" evidence="7">
    <location>
        <begin position="878"/>
        <end position="896"/>
    </location>
</feature>
<feature type="compositionally biased region" description="Basic and acidic residues" evidence="7">
    <location>
        <begin position="897"/>
        <end position="908"/>
    </location>
</feature>
<dbReference type="InterPro" id="IPR013083">
    <property type="entry name" value="Znf_RING/FYVE/PHD"/>
</dbReference>
<gene>
    <name evidence="11" type="ORF">OKIOD_LOCUS16907</name>
</gene>
<dbReference type="InterPro" id="IPR001841">
    <property type="entry name" value="Znf_RING"/>
</dbReference>
<feature type="compositionally biased region" description="Basic residues" evidence="7">
    <location>
        <begin position="666"/>
        <end position="678"/>
    </location>
</feature>
<dbReference type="SUPFAM" id="SSF57756">
    <property type="entry name" value="Retrovirus zinc finger-like domains"/>
    <property type="match status" value="1"/>
</dbReference>
<keyword evidence="4" id="KW-0862">Zinc</keyword>
<feature type="compositionally biased region" description="Basic and acidic residues" evidence="7">
    <location>
        <begin position="917"/>
        <end position="933"/>
    </location>
</feature>
<protein>
    <submittedName>
        <fullName evidence="11">Oidioi.mRNA.OKI2018_I69.chr2.g8142.t1.cds</fullName>
    </submittedName>
</protein>
<evidence type="ECO:0000256" key="2">
    <source>
        <dbReference type="ARBA" id="ARBA00022723"/>
    </source>
</evidence>
<dbReference type="InterPro" id="IPR014891">
    <property type="entry name" value="DWNN_domain"/>
</dbReference>
<feature type="compositionally biased region" description="Basic residues" evidence="7">
    <location>
        <begin position="529"/>
        <end position="551"/>
    </location>
</feature>
<feature type="domain" description="DWNN" evidence="10">
    <location>
        <begin position="4"/>
        <end position="76"/>
    </location>
</feature>
<feature type="compositionally biased region" description="Pro residues" evidence="7">
    <location>
        <begin position="448"/>
        <end position="462"/>
    </location>
</feature>
<feature type="compositionally biased region" description="Basic residues" evidence="7">
    <location>
        <begin position="934"/>
        <end position="949"/>
    </location>
</feature>
<feature type="compositionally biased region" description="Basic and acidic residues" evidence="7">
    <location>
        <begin position="570"/>
        <end position="587"/>
    </location>
</feature>
<evidence type="ECO:0000256" key="5">
    <source>
        <dbReference type="ARBA" id="ARBA00023242"/>
    </source>
</evidence>
<dbReference type="InterPro" id="IPR033489">
    <property type="entry name" value="RBBP6"/>
</dbReference>
<reference evidence="11 12" key="1">
    <citation type="submission" date="2021-04" db="EMBL/GenBank/DDBJ databases">
        <authorList>
            <person name="Bliznina A."/>
        </authorList>
    </citation>
    <scope>NUCLEOTIDE SEQUENCE [LARGE SCALE GENOMIC DNA]</scope>
</reference>
<evidence type="ECO:0000256" key="6">
    <source>
        <dbReference type="PROSITE-ProRule" id="PRU00047"/>
    </source>
</evidence>
<feature type="compositionally biased region" description="Basic and acidic residues" evidence="7">
    <location>
        <begin position="772"/>
        <end position="785"/>
    </location>
</feature>
<evidence type="ECO:0000256" key="7">
    <source>
        <dbReference type="SAM" id="MobiDB-lite"/>
    </source>
</evidence>
<feature type="compositionally biased region" description="Basic and acidic residues" evidence="7">
    <location>
        <begin position="793"/>
        <end position="806"/>
    </location>
</feature>
<dbReference type="SMART" id="SM01180">
    <property type="entry name" value="DWNN"/>
    <property type="match status" value="1"/>
</dbReference>
<evidence type="ECO:0000313" key="12">
    <source>
        <dbReference type="Proteomes" id="UP001158576"/>
    </source>
</evidence>
<organism evidence="11 12">
    <name type="scientific">Oikopleura dioica</name>
    <name type="common">Tunicate</name>
    <dbReference type="NCBI Taxonomy" id="34765"/>
    <lineage>
        <taxon>Eukaryota</taxon>
        <taxon>Metazoa</taxon>
        <taxon>Chordata</taxon>
        <taxon>Tunicata</taxon>
        <taxon>Appendicularia</taxon>
        <taxon>Copelata</taxon>
        <taxon>Oikopleuridae</taxon>
        <taxon>Oikopleura</taxon>
    </lineage>
</organism>
<dbReference type="PANTHER" id="PTHR15439">
    <property type="entry name" value="RETINOBLASTOMA-BINDING PROTEIN 6"/>
    <property type="match status" value="1"/>
</dbReference>
<keyword evidence="12" id="KW-1185">Reference proteome</keyword>
<comment type="subcellular location">
    <subcellularLocation>
        <location evidence="1">Nucleus</location>
    </subcellularLocation>
</comment>
<feature type="region of interest" description="Disordered" evidence="7">
    <location>
        <begin position="519"/>
        <end position="617"/>
    </location>
</feature>
<dbReference type="Gene3D" id="4.10.60.10">
    <property type="entry name" value="Zinc finger, CCHC-type"/>
    <property type="match status" value="1"/>
</dbReference>
<feature type="region of interest" description="Disordered" evidence="7">
    <location>
        <begin position="76"/>
        <end position="99"/>
    </location>
</feature>
<name>A0ABN7TE19_OIKDI</name>
<dbReference type="Gene3D" id="3.10.20.90">
    <property type="entry name" value="Phosphatidylinositol 3-kinase Catalytic Subunit, Chain A, domain 1"/>
    <property type="match status" value="1"/>
</dbReference>
<feature type="region of interest" description="Disordered" evidence="7">
    <location>
        <begin position="859"/>
        <end position="949"/>
    </location>
</feature>
<evidence type="ECO:0000259" key="9">
    <source>
        <dbReference type="PROSITE" id="PS50158"/>
    </source>
</evidence>
<dbReference type="Proteomes" id="UP001158576">
    <property type="component" value="Chromosome 2"/>
</dbReference>
<feature type="compositionally biased region" description="Basic and acidic residues" evidence="7">
    <location>
        <begin position="751"/>
        <end position="763"/>
    </location>
</feature>
<dbReference type="CDD" id="cd16620">
    <property type="entry name" value="vRING-HC-C4C4_RBBP6"/>
    <property type="match status" value="1"/>
</dbReference>
<feature type="compositionally biased region" description="Polar residues" evidence="7">
    <location>
        <begin position="718"/>
        <end position="728"/>
    </location>
</feature>
<feature type="compositionally biased region" description="Polar residues" evidence="7">
    <location>
        <begin position="860"/>
        <end position="869"/>
    </location>
</feature>
<evidence type="ECO:0000259" key="10">
    <source>
        <dbReference type="PROSITE" id="PS51282"/>
    </source>
</evidence>
<dbReference type="InterPro" id="IPR003613">
    <property type="entry name" value="Ubox_domain"/>
</dbReference>
<evidence type="ECO:0000313" key="11">
    <source>
        <dbReference type="EMBL" id="CAG5114064.1"/>
    </source>
</evidence>
<feature type="region of interest" description="Disordered" evidence="7">
    <location>
        <begin position="445"/>
        <end position="468"/>
    </location>
</feature>
<feature type="domain" description="RING-type" evidence="8">
    <location>
        <begin position="252"/>
        <end position="293"/>
    </location>
</feature>
<accession>A0ABN7TE19</accession>
<dbReference type="PROSITE" id="PS50089">
    <property type="entry name" value="ZF_RING_2"/>
    <property type="match status" value="1"/>
</dbReference>
<dbReference type="Gene3D" id="3.30.40.10">
    <property type="entry name" value="Zinc/RING finger domain, C3HC4 (zinc finger)"/>
    <property type="match status" value="1"/>
</dbReference>
<sequence length="949" mass="105013">MSSIHYKFSASARYHTVQFNGLSISLADLKREIMEKEQLKPTENDLSISNAQTREEYRNLNEQIPKNSSVQVRRTPLGASRLANQGGQTYAVKKTTKPTVSKEELMNHANLAEMSSQAKEEDLMDAVIKQSSLGYDEHRWKGKGRGYKSDQPAPSYLRCYKCQGQGHYPNQCPMPKKMDKPMRAPTGIPRSSFVKASATDPGAKLESPGVYVVTKLEKQAYLDPKKERPPFLPPLKKENEDDQEQVPDELCCPICNELIQDARKTPCCSTTYCNNCITQKLLDSDDSLCPKCKKQLKPVEMLEDKIVKDEVIQFKNRNDYRRKGQIWPSAVQKKPAAAPRKIEYGGYGAVHKAGNTESNPLSSGYTVTAKTEPVTLVKVESSPSVTAPAAAAPTMSVPPPMFPPVPPPTSQAMPPMNPSVPPPGMNTTVPPPNVPPPAANQITAPSITAPPPIPPPGVPPPTATTDAPTMPPMPPGMPPMMPGMPPMMPGMPPFGFPGFPGVPPGMPWNYPMPGMNVPPPGTTGEIRRARSRSKSRDRHRYRSYWKNRSRSRSLEIAAGTGVEAEAETEADVRGEIEEETARPREIVAEIEVDDIEVGAEANQETDQSGADLEASQEVALVPDRQGDDRLHLIERNNAVDQELPTKKLTLGNAQTRPSPRSIRNLRSPKRRKRKRKRKSIDEIEHAPDLESVILGNASLGRNPNQNPSKKLSLKKEQGSNASSESSPVRNKRKRSSEDDAEDNLINKRKSLGPEKSDDSKTEQEGEATSNEASEKAPDSPEDEKPSSGPELIDACKWKPVDTEKTNGAHSPETADDITHQVMDMDMDDNNTEKSDQLEINVGEDAELMADVKLPDLRTVISRSNSQSDASDGYEIKPLKRKKSKDKKEKKSKKSKDSKKSSRREDTHIRKVSYAGSPERESSPKRKKSKDKDSKKSKKQKKEKRRKVDV</sequence>
<dbReference type="InterPro" id="IPR036875">
    <property type="entry name" value="Znf_CCHC_sf"/>
</dbReference>
<feature type="domain" description="CCHC-type" evidence="9">
    <location>
        <begin position="158"/>
        <end position="173"/>
    </location>
</feature>
<keyword evidence="2" id="KW-0479">Metal-binding</keyword>
<keyword evidence="5" id="KW-0539">Nucleus</keyword>
<feature type="compositionally biased region" description="Basic and acidic residues" evidence="7">
    <location>
        <begin position="679"/>
        <end position="688"/>
    </location>
</feature>
<dbReference type="PROSITE" id="PS51282">
    <property type="entry name" value="DWNN"/>
    <property type="match status" value="1"/>
</dbReference>
<keyword evidence="3 6" id="KW-0863">Zinc-finger</keyword>
<evidence type="ECO:0000256" key="4">
    <source>
        <dbReference type="ARBA" id="ARBA00022833"/>
    </source>
</evidence>
<dbReference type="PROSITE" id="PS50158">
    <property type="entry name" value="ZF_CCHC"/>
    <property type="match status" value="1"/>
</dbReference>
<dbReference type="PANTHER" id="PTHR15439:SF0">
    <property type="entry name" value="CELL DIVISION CYCLE AND APOPTOSIS REGULATOR PROTEIN 1-RELATED"/>
    <property type="match status" value="1"/>
</dbReference>
<feature type="compositionally biased region" description="Polar residues" evidence="7">
    <location>
        <begin position="699"/>
        <end position="709"/>
    </location>
</feature>
<dbReference type="EMBL" id="OU015567">
    <property type="protein sequence ID" value="CAG5114064.1"/>
    <property type="molecule type" value="Genomic_DNA"/>
</dbReference>
<dbReference type="SUPFAM" id="SSF57850">
    <property type="entry name" value="RING/U-box"/>
    <property type="match status" value="1"/>
</dbReference>
<feature type="compositionally biased region" description="Acidic residues" evidence="7">
    <location>
        <begin position="588"/>
        <end position="597"/>
    </location>
</feature>
<dbReference type="InterPro" id="IPR001878">
    <property type="entry name" value="Znf_CCHC"/>
</dbReference>
<dbReference type="Pfam" id="PF08783">
    <property type="entry name" value="DWNN"/>
    <property type="match status" value="1"/>
</dbReference>
<feature type="region of interest" description="Disordered" evidence="7">
    <location>
        <begin position="636"/>
        <end position="818"/>
    </location>
</feature>
<evidence type="ECO:0000256" key="3">
    <source>
        <dbReference type="ARBA" id="ARBA00022771"/>
    </source>
</evidence>
<evidence type="ECO:0000256" key="1">
    <source>
        <dbReference type="ARBA" id="ARBA00004123"/>
    </source>
</evidence>
<dbReference type="Pfam" id="PF04564">
    <property type="entry name" value="U-box"/>
    <property type="match status" value="1"/>
</dbReference>
<evidence type="ECO:0000259" key="8">
    <source>
        <dbReference type="PROSITE" id="PS50089"/>
    </source>
</evidence>